<evidence type="ECO:0000256" key="1">
    <source>
        <dbReference type="ARBA" id="ARBA00022729"/>
    </source>
</evidence>
<dbReference type="RefSeq" id="WP_155313971.1">
    <property type="nucleotide sequence ID" value="NZ_AP021879.1"/>
</dbReference>
<keyword evidence="6" id="KW-1185">Reference proteome</keyword>
<keyword evidence="2" id="KW-0813">Transport</keyword>
<gene>
    <name evidence="5" type="ORF">DSCOOX_65550</name>
</gene>
<comment type="subcellular location">
    <subcellularLocation>
        <location evidence="2">Cell outer membrane</location>
        <topology evidence="2">Multi-pass membrane protein</topology>
    </subcellularLocation>
</comment>
<dbReference type="PANTHER" id="PTHR30069:SF29">
    <property type="entry name" value="HEMOGLOBIN AND HEMOGLOBIN-HAPTOGLOBIN-BINDING PROTEIN 1-RELATED"/>
    <property type="match status" value="1"/>
</dbReference>
<dbReference type="AlphaFoldDB" id="A0A5K8AKX2"/>
<dbReference type="InterPro" id="IPR012910">
    <property type="entry name" value="Plug_dom"/>
</dbReference>
<evidence type="ECO:0000313" key="5">
    <source>
        <dbReference type="EMBL" id="BBO93375.1"/>
    </source>
</evidence>
<dbReference type="GO" id="GO:0015344">
    <property type="term" value="F:siderophore uptake transmembrane transporter activity"/>
    <property type="evidence" value="ECO:0007669"/>
    <property type="project" value="TreeGrafter"/>
</dbReference>
<keyword evidence="2" id="KW-0812">Transmembrane</keyword>
<dbReference type="SUPFAM" id="SSF56935">
    <property type="entry name" value="Porins"/>
    <property type="match status" value="1"/>
</dbReference>
<dbReference type="InterPro" id="IPR037066">
    <property type="entry name" value="Plug_dom_sf"/>
</dbReference>
<dbReference type="Gene3D" id="2.170.130.10">
    <property type="entry name" value="TonB-dependent receptor, plug domain"/>
    <property type="match status" value="1"/>
</dbReference>
<accession>A0A5K8AKX2</accession>
<feature type="chain" id="PRO_5024302265" description="TonB-dependent receptor plug domain-containing protein" evidence="3">
    <location>
        <begin position="28"/>
        <end position="263"/>
    </location>
</feature>
<dbReference type="PROSITE" id="PS52016">
    <property type="entry name" value="TONB_DEPENDENT_REC_3"/>
    <property type="match status" value="1"/>
</dbReference>
<dbReference type="GO" id="GO:0044718">
    <property type="term" value="P:siderophore transmembrane transport"/>
    <property type="evidence" value="ECO:0007669"/>
    <property type="project" value="TreeGrafter"/>
</dbReference>
<organism evidence="5 6">
    <name type="scientific">Desulfosarcina ovata subsp. ovata</name>
    <dbReference type="NCBI Taxonomy" id="2752305"/>
    <lineage>
        <taxon>Bacteria</taxon>
        <taxon>Pseudomonadati</taxon>
        <taxon>Thermodesulfobacteriota</taxon>
        <taxon>Desulfobacteria</taxon>
        <taxon>Desulfobacterales</taxon>
        <taxon>Desulfosarcinaceae</taxon>
        <taxon>Desulfosarcina</taxon>
    </lineage>
</organism>
<evidence type="ECO:0000256" key="2">
    <source>
        <dbReference type="PROSITE-ProRule" id="PRU01360"/>
    </source>
</evidence>
<evidence type="ECO:0000256" key="3">
    <source>
        <dbReference type="SAM" id="SignalP"/>
    </source>
</evidence>
<reference evidence="5 6" key="1">
    <citation type="submission" date="2019-11" db="EMBL/GenBank/DDBJ databases">
        <title>Comparative genomics of hydrocarbon-degrading Desulfosarcina strains.</title>
        <authorList>
            <person name="Watanabe M."/>
            <person name="Kojima H."/>
            <person name="Fukui M."/>
        </authorList>
    </citation>
    <scope>NUCLEOTIDE SEQUENCE [LARGE SCALE GENOMIC DNA]</scope>
    <source>
        <strain evidence="6">oXyS1</strain>
    </source>
</reference>
<keyword evidence="2" id="KW-0998">Cell outer membrane</keyword>
<keyword evidence="2" id="KW-1134">Transmembrane beta strand</keyword>
<dbReference type="GO" id="GO:0009279">
    <property type="term" value="C:cell outer membrane"/>
    <property type="evidence" value="ECO:0007669"/>
    <property type="project" value="UniProtKB-SubCell"/>
</dbReference>
<feature type="signal peptide" evidence="3">
    <location>
        <begin position="1"/>
        <end position="27"/>
    </location>
</feature>
<evidence type="ECO:0000259" key="4">
    <source>
        <dbReference type="Pfam" id="PF07715"/>
    </source>
</evidence>
<dbReference type="Proteomes" id="UP000422108">
    <property type="component" value="Chromosome"/>
</dbReference>
<dbReference type="InterPro" id="IPR039426">
    <property type="entry name" value="TonB-dep_rcpt-like"/>
</dbReference>
<proteinExistence type="inferred from homology"/>
<dbReference type="PANTHER" id="PTHR30069">
    <property type="entry name" value="TONB-DEPENDENT OUTER MEMBRANE RECEPTOR"/>
    <property type="match status" value="1"/>
</dbReference>
<protein>
    <recommendedName>
        <fullName evidence="4">TonB-dependent receptor plug domain-containing protein</fullName>
    </recommendedName>
</protein>
<sequence length="263" mass="29244">MRIFRRQLAVLCLSLVLILGWSIPGSAQETENEEEQNVLELEEIVVSAPEVRGAPGRTTVVTKEEIDLKNTRNAINVLEHIPGVYLRKEGRRGGQINMRGVDETKTVILLDDSILNDSFHQNVFWNIIPVETIERVEVIPGPFSALYGGRGGIGGTIKFITKMPEEQEVFVKGVYGSNNTIRGTASYGNRFRDKVSFYLCYDYMQTDGDVADYITKSASSGAGDIPVTGWEKTTDSQGNPMYLIGDKGDNETWEWSVLSALSR</sequence>
<dbReference type="Pfam" id="PF07715">
    <property type="entry name" value="Plug"/>
    <property type="match status" value="1"/>
</dbReference>
<comment type="similarity">
    <text evidence="2">Belongs to the TonB-dependent receptor family.</text>
</comment>
<keyword evidence="1 3" id="KW-0732">Signal</keyword>
<dbReference type="EMBL" id="AP021879">
    <property type="protein sequence ID" value="BBO93375.1"/>
    <property type="molecule type" value="Genomic_DNA"/>
</dbReference>
<feature type="domain" description="TonB-dependent receptor plug" evidence="4">
    <location>
        <begin position="51"/>
        <end position="155"/>
    </location>
</feature>
<evidence type="ECO:0000313" key="6">
    <source>
        <dbReference type="Proteomes" id="UP000422108"/>
    </source>
</evidence>
<name>A0A5K8AKX2_9BACT</name>
<keyword evidence="2" id="KW-0472">Membrane</keyword>